<dbReference type="EMBL" id="JAYKXP010000010">
    <property type="protein sequence ID" value="KAK7053363.1"/>
    <property type="molecule type" value="Genomic_DNA"/>
</dbReference>
<proteinExistence type="predicted"/>
<evidence type="ECO:0000256" key="1">
    <source>
        <dbReference type="ARBA" id="ARBA00022527"/>
    </source>
</evidence>
<reference evidence="7 8" key="1">
    <citation type="submission" date="2024-01" db="EMBL/GenBank/DDBJ databases">
        <title>A draft genome for a cacao thread blight-causing isolate of Paramarasmius palmivorus.</title>
        <authorList>
            <person name="Baruah I.K."/>
            <person name="Bukari Y."/>
            <person name="Amoako-Attah I."/>
            <person name="Meinhardt L.W."/>
            <person name="Bailey B.A."/>
            <person name="Cohen S.P."/>
        </authorList>
    </citation>
    <scope>NUCLEOTIDE SEQUENCE [LARGE SCALE GENOMIC DNA]</scope>
    <source>
        <strain evidence="7 8">GH-12</strain>
    </source>
</reference>
<keyword evidence="3" id="KW-0547">Nucleotide-binding</keyword>
<keyword evidence="1" id="KW-0723">Serine/threonine-protein kinase</keyword>
<gene>
    <name evidence="7" type="ORF">VNI00_003989</name>
</gene>
<dbReference type="GO" id="GO:0005524">
    <property type="term" value="F:ATP binding"/>
    <property type="evidence" value="ECO:0007669"/>
    <property type="project" value="UniProtKB-KW"/>
</dbReference>
<feature type="domain" description="Protein kinase" evidence="6">
    <location>
        <begin position="35"/>
        <end position="377"/>
    </location>
</feature>
<dbReference type="Proteomes" id="UP001383192">
    <property type="component" value="Unassembled WGS sequence"/>
</dbReference>
<organism evidence="7 8">
    <name type="scientific">Paramarasmius palmivorus</name>
    <dbReference type="NCBI Taxonomy" id="297713"/>
    <lineage>
        <taxon>Eukaryota</taxon>
        <taxon>Fungi</taxon>
        <taxon>Dikarya</taxon>
        <taxon>Basidiomycota</taxon>
        <taxon>Agaricomycotina</taxon>
        <taxon>Agaricomycetes</taxon>
        <taxon>Agaricomycetidae</taxon>
        <taxon>Agaricales</taxon>
        <taxon>Marasmiineae</taxon>
        <taxon>Marasmiaceae</taxon>
        <taxon>Paramarasmius</taxon>
    </lineage>
</organism>
<comment type="caution">
    <text evidence="7">The sequence shown here is derived from an EMBL/GenBank/DDBJ whole genome shotgun (WGS) entry which is preliminary data.</text>
</comment>
<dbReference type="InterPro" id="IPR011009">
    <property type="entry name" value="Kinase-like_dom_sf"/>
</dbReference>
<dbReference type="SMART" id="SM00220">
    <property type="entry name" value="S_TKc"/>
    <property type="match status" value="1"/>
</dbReference>
<dbReference type="PROSITE" id="PS50011">
    <property type="entry name" value="PROTEIN_KINASE_DOM"/>
    <property type="match status" value="1"/>
</dbReference>
<evidence type="ECO:0000259" key="6">
    <source>
        <dbReference type="PROSITE" id="PS50011"/>
    </source>
</evidence>
<evidence type="ECO:0000256" key="2">
    <source>
        <dbReference type="ARBA" id="ARBA00022679"/>
    </source>
</evidence>
<dbReference type="GO" id="GO:0007165">
    <property type="term" value="P:signal transduction"/>
    <property type="evidence" value="ECO:0007669"/>
    <property type="project" value="TreeGrafter"/>
</dbReference>
<dbReference type="AlphaFoldDB" id="A0AAW0DMX7"/>
<dbReference type="Pfam" id="PF00069">
    <property type="entry name" value="Pkinase"/>
    <property type="match status" value="2"/>
</dbReference>
<evidence type="ECO:0000256" key="4">
    <source>
        <dbReference type="ARBA" id="ARBA00022777"/>
    </source>
</evidence>
<dbReference type="PANTHER" id="PTHR43895:SF152">
    <property type="entry name" value="SERINE_THREONINE-PROTEIN KINASE TOS3"/>
    <property type="match status" value="1"/>
</dbReference>
<dbReference type="Gene3D" id="1.10.510.10">
    <property type="entry name" value="Transferase(Phosphotransferase) domain 1"/>
    <property type="match status" value="1"/>
</dbReference>
<keyword evidence="4" id="KW-0418">Kinase</keyword>
<evidence type="ECO:0000313" key="7">
    <source>
        <dbReference type="EMBL" id="KAK7053363.1"/>
    </source>
</evidence>
<protein>
    <recommendedName>
        <fullName evidence="6">Protein kinase domain-containing protein</fullName>
    </recommendedName>
</protein>
<evidence type="ECO:0000313" key="8">
    <source>
        <dbReference type="Proteomes" id="UP001383192"/>
    </source>
</evidence>
<dbReference type="Gene3D" id="3.30.200.20">
    <property type="entry name" value="Phosphorylase Kinase, domain 1"/>
    <property type="match status" value="1"/>
</dbReference>
<dbReference type="PANTHER" id="PTHR43895">
    <property type="entry name" value="CALCIUM/CALMODULIN-DEPENDENT PROTEIN KINASE KINASE-RELATED"/>
    <property type="match status" value="1"/>
</dbReference>
<evidence type="ECO:0000256" key="5">
    <source>
        <dbReference type="ARBA" id="ARBA00022840"/>
    </source>
</evidence>
<name>A0AAW0DMX7_9AGAR</name>
<dbReference type="SUPFAM" id="SSF56112">
    <property type="entry name" value="Protein kinase-like (PK-like)"/>
    <property type="match status" value="1"/>
</dbReference>
<keyword evidence="5" id="KW-0067">ATP-binding</keyword>
<keyword evidence="2" id="KW-0808">Transferase</keyword>
<accession>A0AAW0DMX7</accession>
<dbReference type="CDD" id="cd14008">
    <property type="entry name" value="STKc_LKB1_CaMKK"/>
    <property type="match status" value="1"/>
</dbReference>
<dbReference type="GO" id="GO:0004674">
    <property type="term" value="F:protein serine/threonine kinase activity"/>
    <property type="evidence" value="ECO:0007669"/>
    <property type="project" value="UniProtKB-KW"/>
</dbReference>
<sequence length="426" mass="48608">MRILPSNKGSPLELIDDVRITRQLKSSNRHNINQYKVRKRLKEIGGSHVEISLCEDGPEGQEVLLKAVKRKTPEDKYKQLRRSYQAGTYLGEQAARKEITILQACRHPNIVRLFEVVDDESQDKIYLVLEYMGGGQIQWKNTDGQPILTTDQSRRIFRDTVLGLEYLHSQGIIHRDLKPANLVWSRDHSVVKIIDFGISHFSELERTVCTLTPKNRHLSRAPASLFPNEDLMKQQGTAMLMSPEICWIAPDDYVASSDTLGSSSTVQPYAQIPHERPPITKALDVWSLGVTLYCFLFGHFPFQLPDSLNGNNHHNRYMLFKRICTLDWTPENFMGADGMPTGGRKGSDTVTGLLDSMLQKNPQSRISVRDIKRHPWVLEGISKPEEWLRLTTPDAPETAARSWMNRMGRRLSLVNPCRNIPWNLCG</sequence>
<dbReference type="InterPro" id="IPR000719">
    <property type="entry name" value="Prot_kinase_dom"/>
</dbReference>
<keyword evidence="8" id="KW-1185">Reference proteome</keyword>
<evidence type="ECO:0000256" key="3">
    <source>
        <dbReference type="ARBA" id="ARBA00022741"/>
    </source>
</evidence>